<dbReference type="Pfam" id="PF16448">
    <property type="entry name" value="LapD_MoxY_N"/>
    <property type="match status" value="1"/>
</dbReference>
<dbReference type="GO" id="GO:0046983">
    <property type="term" value="F:protein dimerization activity"/>
    <property type="evidence" value="ECO:0007669"/>
    <property type="project" value="InterPro"/>
</dbReference>
<dbReference type="Pfam" id="PF07730">
    <property type="entry name" value="HisKA_3"/>
    <property type="match status" value="1"/>
</dbReference>
<dbReference type="Pfam" id="PF02518">
    <property type="entry name" value="HATPase_c"/>
    <property type="match status" value="1"/>
</dbReference>
<gene>
    <name evidence="8" type="ORF">MoryE10_21600</name>
</gene>
<dbReference type="KEGG" id="moz:MoryE10_21600"/>
<keyword evidence="9" id="KW-1185">Reference proteome</keyword>
<evidence type="ECO:0000256" key="4">
    <source>
        <dbReference type="SAM" id="Coils"/>
    </source>
</evidence>
<keyword evidence="5" id="KW-1133">Transmembrane helix</keyword>
<keyword evidence="4" id="KW-0175">Coiled coil</keyword>
<proteinExistence type="predicted"/>
<dbReference type="Proteomes" id="UP000824988">
    <property type="component" value="Chromosome"/>
</dbReference>
<dbReference type="RefSeq" id="WP_221047036.1">
    <property type="nucleotide sequence ID" value="NZ_AP019782.1"/>
</dbReference>
<evidence type="ECO:0000256" key="2">
    <source>
        <dbReference type="ARBA" id="ARBA00022777"/>
    </source>
</evidence>
<reference evidence="8" key="1">
    <citation type="submission" date="2019-06" db="EMBL/GenBank/DDBJ databases">
        <title>Complete genome sequence of Methylogaea oryzae strain JCM16910.</title>
        <authorList>
            <person name="Asakawa S."/>
        </authorList>
    </citation>
    <scope>NUCLEOTIDE SEQUENCE</scope>
    <source>
        <strain evidence="8">E10</strain>
    </source>
</reference>
<dbReference type="SMART" id="SM00387">
    <property type="entry name" value="HATPase_c"/>
    <property type="match status" value="1"/>
</dbReference>
<organism evidence="8 9">
    <name type="scientific">Methylogaea oryzae</name>
    <dbReference type="NCBI Taxonomy" id="1295382"/>
    <lineage>
        <taxon>Bacteria</taxon>
        <taxon>Pseudomonadati</taxon>
        <taxon>Pseudomonadota</taxon>
        <taxon>Gammaproteobacteria</taxon>
        <taxon>Methylococcales</taxon>
        <taxon>Methylococcaceae</taxon>
        <taxon>Methylogaea</taxon>
    </lineage>
</organism>
<dbReference type="PROSITE" id="PS50109">
    <property type="entry name" value="HIS_KIN"/>
    <property type="match status" value="1"/>
</dbReference>
<feature type="domain" description="HAMP" evidence="7">
    <location>
        <begin position="171"/>
        <end position="223"/>
    </location>
</feature>
<dbReference type="InterPro" id="IPR003660">
    <property type="entry name" value="HAMP_dom"/>
</dbReference>
<dbReference type="InterPro" id="IPR032244">
    <property type="entry name" value="LapD_MoxY_N"/>
</dbReference>
<feature type="transmembrane region" description="Helical" evidence="5">
    <location>
        <begin position="151"/>
        <end position="170"/>
    </location>
</feature>
<dbReference type="InterPro" id="IPR011712">
    <property type="entry name" value="Sig_transdc_His_kin_sub3_dim/P"/>
</dbReference>
<keyword evidence="3" id="KW-0902">Two-component regulatory system</keyword>
<evidence type="ECO:0000313" key="9">
    <source>
        <dbReference type="Proteomes" id="UP000824988"/>
    </source>
</evidence>
<feature type="coiled-coil region" evidence="4">
    <location>
        <begin position="218"/>
        <end position="245"/>
    </location>
</feature>
<dbReference type="InterPro" id="IPR005467">
    <property type="entry name" value="His_kinase_dom"/>
</dbReference>
<dbReference type="EMBL" id="AP019782">
    <property type="protein sequence ID" value="BBL71554.1"/>
    <property type="molecule type" value="Genomic_DNA"/>
</dbReference>
<dbReference type="InterPro" id="IPR050482">
    <property type="entry name" value="Sensor_HK_TwoCompSys"/>
</dbReference>
<accession>A0A8D4VS56</accession>
<dbReference type="CDD" id="cd06225">
    <property type="entry name" value="HAMP"/>
    <property type="match status" value="1"/>
</dbReference>
<sequence length="443" mass="49184">MSLRFRLNLMIGLTLLAIVGAGGLLALHNARRSVEEEVGSSVRLALQLVEAELQEQGAAVDSDRWLARLARLESARHLRIQVEQEGRWQRLALASPPPAERVPAWFRWAVEPPAQGVERRVEQANGLAARILIEADPGAEMGEAWREARGFIQLMTVLATAVLALVYVTLGRAFNAVNTILDGLQHMENGDYDQRLPAFSVREFSRISDAFNHAVESLGKARAQTQRSEAENRRLTRRLLQVQEDERRAVVRELHDELGQSLSAMKALAVSLRQLSPEGKPRDIAVSLVSLCDRLFPVVRGMMQRMRPLMLEELGLKAALEDLLDGWRSRCPNIRWRLECDAVADDLPEPLQINLFRIVQEALSNAVKHADPANVRVALTVSPEQVRLTVSDDGRGYDAPNTPCGMGLSGMRERVHGLDGEFRMESEPGRGARLEALLPLAAG</sequence>
<feature type="transmembrane region" description="Helical" evidence="5">
    <location>
        <begin position="6"/>
        <end position="27"/>
    </location>
</feature>
<dbReference type="SMART" id="SM00304">
    <property type="entry name" value="HAMP"/>
    <property type="match status" value="1"/>
</dbReference>
<dbReference type="PROSITE" id="PS50885">
    <property type="entry name" value="HAMP"/>
    <property type="match status" value="1"/>
</dbReference>
<dbReference type="CDD" id="cd16917">
    <property type="entry name" value="HATPase_UhpB-NarQ-NarX-like"/>
    <property type="match status" value="1"/>
</dbReference>
<keyword evidence="5" id="KW-0472">Membrane</keyword>
<keyword evidence="1" id="KW-0808">Transferase</keyword>
<name>A0A8D4VS56_9GAMM</name>
<evidence type="ECO:0000259" key="7">
    <source>
        <dbReference type="PROSITE" id="PS50885"/>
    </source>
</evidence>
<keyword evidence="5" id="KW-0812">Transmembrane</keyword>
<evidence type="ECO:0000256" key="1">
    <source>
        <dbReference type="ARBA" id="ARBA00022679"/>
    </source>
</evidence>
<evidence type="ECO:0000313" key="8">
    <source>
        <dbReference type="EMBL" id="BBL71554.1"/>
    </source>
</evidence>
<keyword evidence="2 8" id="KW-0418">Kinase</keyword>
<evidence type="ECO:0000256" key="3">
    <source>
        <dbReference type="ARBA" id="ARBA00023012"/>
    </source>
</evidence>
<evidence type="ECO:0000259" key="6">
    <source>
        <dbReference type="PROSITE" id="PS50109"/>
    </source>
</evidence>
<dbReference type="InterPro" id="IPR003594">
    <property type="entry name" value="HATPase_dom"/>
</dbReference>
<dbReference type="GO" id="GO:0000155">
    <property type="term" value="F:phosphorelay sensor kinase activity"/>
    <property type="evidence" value="ECO:0007669"/>
    <property type="project" value="InterPro"/>
</dbReference>
<dbReference type="PANTHER" id="PTHR24421">
    <property type="entry name" value="NITRATE/NITRITE SENSOR PROTEIN NARX-RELATED"/>
    <property type="match status" value="1"/>
</dbReference>
<evidence type="ECO:0000256" key="5">
    <source>
        <dbReference type="SAM" id="Phobius"/>
    </source>
</evidence>
<protein>
    <submittedName>
        <fullName evidence="8">Histidine kinase</fullName>
    </submittedName>
</protein>
<dbReference type="PANTHER" id="PTHR24421:SF58">
    <property type="entry name" value="SIGNAL TRANSDUCTION HISTIDINE-PROTEIN KINASE_PHOSPHATASE UHPB"/>
    <property type="match status" value="1"/>
</dbReference>
<dbReference type="AlphaFoldDB" id="A0A8D4VS56"/>
<dbReference type="GO" id="GO:0016020">
    <property type="term" value="C:membrane"/>
    <property type="evidence" value="ECO:0007669"/>
    <property type="project" value="InterPro"/>
</dbReference>
<feature type="domain" description="Histidine kinase" evidence="6">
    <location>
        <begin position="253"/>
        <end position="442"/>
    </location>
</feature>